<dbReference type="InterPro" id="IPR035681">
    <property type="entry name" value="ComA-like_MBL"/>
</dbReference>
<feature type="transmembrane region" description="Helical" evidence="6">
    <location>
        <begin position="540"/>
        <end position="559"/>
    </location>
</feature>
<dbReference type="InterPro" id="IPR025405">
    <property type="entry name" value="DUF4131"/>
</dbReference>
<keyword evidence="9" id="KW-1185">Reference proteome</keyword>
<comment type="subcellular location">
    <subcellularLocation>
        <location evidence="1">Cell membrane</location>
        <topology evidence="1">Multi-pass membrane protein</topology>
    </subcellularLocation>
</comment>
<feature type="transmembrane region" description="Helical" evidence="6">
    <location>
        <begin position="296"/>
        <end position="319"/>
    </location>
</feature>
<dbReference type="Gene3D" id="3.60.15.10">
    <property type="entry name" value="Ribonuclease Z/Hydroxyacylglutathione hydrolase-like"/>
    <property type="match status" value="1"/>
</dbReference>
<dbReference type="AlphaFoldDB" id="A0A1G6KYD6"/>
<evidence type="ECO:0000256" key="1">
    <source>
        <dbReference type="ARBA" id="ARBA00004651"/>
    </source>
</evidence>
<keyword evidence="2" id="KW-1003">Cell membrane</keyword>
<feature type="domain" description="Metallo-beta-lactamase" evidence="7">
    <location>
        <begin position="597"/>
        <end position="794"/>
    </location>
</feature>
<dbReference type="Pfam" id="PF13567">
    <property type="entry name" value="DUF4131"/>
    <property type="match status" value="1"/>
</dbReference>
<dbReference type="NCBIfam" id="TIGR00360">
    <property type="entry name" value="ComEC_N-term"/>
    <property type="match status" value="1"/>
</dbReference>
<feature type="transmembrane region" description="Helical" evidence="6">
    <location>
        <begin position="565"/>
        <end position="580"/>
    </location>
</feature>
<dbReference type="InterPro" id="IPR004797">
    <property type="entry name" value="Competence_ComEC/Rec2"/>
</dbReference>
<sequence>MFRLICLAWIAGIATLGIPMGWLERYYSLWWSLPCIICCVLLILLWRFDRTIQWRSLQRLAQFVCLSCTMFLAMSYADQRLSMRLADDVIERQTVEGIVYISQLSDGKLENWRQPAQLLIPEQNRSLKILLYPKRIYDAQGEVIGMSTDQMALGQFYQMTLDIKPPHGYVNHGGFDQEKWLLQQGIQGTATVLYSQPISASDVQAMGWYRFVVDQRGWLNDWRLQIEKLRLEFRQRLLHQSQDQNQTQSQSSNTDDSDIARHSQEQGLLLGLLTGDRSGIDQATTQRFQVLGISHLLAISGPHVLLLAAMLTWTVMKIIHLLMRVGRLEQLYLQIPRQLFYIPIFLSLVSFYVVFTGFEIPALRTWLIACIASICLWQRWQISSLSMLLLAAVMVLILDCFAILSAAFWLSFVASGILLLIYRQVQQHESHPEDTWVEHFKYACAVLWQTQWRVFVALLPIVLWQFQAVSLISPFVNLVAIPFLSLIIVPLNILAAFFWQVVPLIGESLAGLLWAMCEVLLSIFQYVIKLVEPVATALYLPNFLTGLSLLCISVAVAILMLPKGLIARYWALFFLIPLFFQQSMNSYLNVDILDVGQGQAIAIHTENHHLLLDTGMGAWQADQPTMGDRVIVPYLRDLGVRELDEILLSHLDLDHSGGTAAVVREIAVQQLRSNVQDDDITDFPNVPFVRCERGQSWQWDGILFDVLSPMQHDPIESANESSCVVLLTTKNATQTFKILMMGDAGWLTEYQLLRDYPELQVDVLVLGHHGSRHSSAYDFLKQLQPKLAVISVGIDNRYGHPTPETMARLAALHIPVIDTAQMGGIHIEQTQRDAPWTWQYRRAERKWLQPNNGLVLQRAGLD</sequence>
<accession>A0A1G6KYD6</accession>
<dbReference type="Pfam" id="PF03772">
    <property type="entry name" value="Competence"/>
    <property type="match status" value="1"/>
</dbReference>
<evidence type="ECO:0000256" key="3">
    <source>
        <dbReference type="ARBA" id="ARBA00022692"/>
    </source>
</evidence>
<evidence type="ECO:0000256" key="4">
    <source>
        <dbReference type="ARBA" id="ARBA00022989"/>
    </source>
</evidence>
<proteinExistence type="predicted"/>
<dbReference type="Proteomes" id="UP000242317">
    <property type="component" value="Unassembled WGS sequence"/>
</dbReference>
<name>A0A1G6KYD6_9GAMM</name>
<dbReference type="GO" id="GO:0030420">
    <property type="term" value="P:establishment of competence for transformation"/>
    <property type="evidence" value="ECO:0007669"/>
    <property type="project" value="InterPro"/>
</dbReference>
<dbReference type="OrthoDB" id="9761531at2"/>
<dbReference type="SMART" id="SM00849">
    <property type="entry name" value="Lactamase_B"/>
    <property type="match status" value="1"/>
</dbReference>
<feature type="transmembrane region" description="Helical" evidence="6">
    <location>
        <begin position="475"/>
        <end position="499"/>
    </location>
</feature>
<dbReference type="Pfam" id="PF00753">
    <property type="entry name" value="Lactamase_B"/>
    <property type="match status" value="1"/>
</dbReference>
<evidence type="ECO:0000313" key="9">
    <source>
        <dbReference type="Proteomes" id="UP000242317"/>
    </source>
</evidence>
<evidence type="ECO:0000259" key="7">
    <source>
        <dbReference type="SMART" id="SM00849"/>
    </source>
</evidence>
<dbReference type="NCBIfam" id="TIGR00361">
    <property type="entry name" value="ComEC_Rec2"/>
    <property type="match status" value="1"/>
</dbReference>
<evidence type="ECO:0000256" key="2">
    <source>
        <dbReference type="ARBA" id="ARBA00022475"/>
    </source>
</evidence>
<feature type="transmembrane region" description="Helical" evidence="6">
    <location>
        <begin position="27"/>
        <end position="48"/>
    </location>
</feature>
<keyword evidence="4 6" id="KW-1133">Transmembrane helix</keyword>
<dbReference type="GO" id="GO:0005886">
    <property type="term" value="C:plasma membrane"/>
    <property type="evidence" value="ECO:0007669"/>
    <property type="project" value="UniProtKB-SubCell"/>
</dbReference>
<dbReference type="PANTHER" id="PTHR30619">
    <property type="entry name" value="DNA INTERNALIZATION/COMPETENCE PROTEIN COMEC/REC2"/>
    <property type="match status" value="1"/>
</dbReference>
<dbReference type="InterPro" id="IPR004477">
    <property type="entry name" value="ComEC_N"/>
</dbReference>
<dbReference type="RefSeq" id="WP_092619365.1">
    <property type="nucleotide sequence ID" value="NZ_FMYK01000004.1"/>
</dbReference>
<feature type="transmembrane region" description="Helical" evidence="6">
    <location>
        <begin position="387"/>
        <end position="420"/>
    </location>
</feature>
<dbReference type="InterPro" id="IPR052159">
    <property type="entry name" value="Competence_DNA_uptake"/>
</dbReference>
<keyword evidence="3 6" id="KW-0812">Transmembrane</keyword>
<gene>
    <name evidence="8" type="ORF">SAMN05421749_104217</name>
</gene>
<protein>
    <submittedName>
        <fullName evidence="8">Competence protein ComEC</fullName>
    </submittedName>
</protein>
<dbReference type="SUPFAM" id="SSF56281">
    <property type="entry name" value="Metallo-hydrolase/oxidoreductase"/>
    <property type="match status" value="1"/>
</dbReference>
<dbReference type="InterPro" id="IPR001279">
    <property type="entry name" value="Metallo-B-lactamas"/>
</dbReference>
<organism evidence="8 9">
    <name type="scientific">Acinetobacter marinus</name>
    <dbReference type="NCBI Taxonomy" id="281375"/>
    <lineage>
        <taxon>Bacteria</taxon>
        <taxon>Pseudomonadati</taxon>
        <taxon>Pseudomonadota</taxon>
        <taxon>Gammaproteobacteria</taxon>
        <taxon>Moraxellales</taxon>
        <taxon>Moraxellaceae</taxon>
        <taxon>Acinetobacter</taxon>
    </lineage>
</organism>
<dbReference type="PANTHER" id="PTHR30619:SF1">
    <property type="entry name" value="RECOMBINATION PROTEIN 2"/>
    <property type="match status" value="1"/>
</dbReference>
<dbReference type="EMBL" id="FMYK01000004">
    <property type="protein sequence ID" value="SDC35485.1"/>
    <property type="molecule type" value="Genomic_DNA"/>
</dbReference>
<dbReference type="InterPro" id="IPR036866">
    <property type="entry name" value="RibonucZ/Hydroxyglut_hydro"/>
</dbReference>
<dbReference type="CDD" id="cd07731">
    <property type="entry name" value="ComA-like_MBL-fold"/>
    <property type="match status" value="1"/>
</dbReference>
<evidence type="ECO:0000313" key="8">
    <source>
        <dbReference type="EMBL" id="SDC35485.1"/>
    </source>
</evidence>
<feature type="transmembrane region" description="Helical" evidence="6">
    <location>
        <begin position="511"/>
        <end position="528"/>
    </location>
</feature>
<evidence type="ECO:0000256" key="5">
    <source>
        <dbReference type="ARBA" id="ARBA00023136"/>
    </source>
</evidence>
<keyword evidence="5 6" id="KW-0472">Membrane</keyword>
<reference evidence="9" key="1">
    <citation type="submission" date="2016-09" db="EMBL/GenBank/DDBJ databases">
        <authorList>
            <person name="Varghese N."/>
            <person name="Submissions S."/>
        </authorList>
    </citation>
    <scope>NUCLEOTIDE SEQUENCE [LARGE SCALE GENOMIC DNA]</scope>
    <source>
        <strain evidence="9">ANC 3699</strain>
    </source>
</reference>
<feature type="transmembrane region" description="Helical" evidence="6">
    <location>
        <begin position="339"/>
        <end position="357"/>
    </location>
</feature>
<evidence type="ECO:0000256" key="6">
    <source>
        <dbReference type="SAM" id="Phobius"/>
    </source>
</evidence>